<organism evidence="4 5">
    <name type="scientific">Nocardioides flavus</name>
    <name type="common">ex Wang et al. 2016</name>
    <dbReference type="NCBI Taxonomy" id="2058780"/>
    <lineage>
        <taxon>Bacteria</taxon>
        <taxon>Bacillati</taxon>
        <taxon>Actinomycetota</taxon>
        <taxon>Actinomycetes</taxon>
        <taxon>Propionibacteriales</taxon>
        <taxon>Nocardioidaceae</taxon>
        <taxon>Nocardioides</taxon>
    </lineage>
</organism>
<keyword evidence="5" id="KW-1185">Reference proteome</keyword>
<dbReference type="PANTHER" id="PTHR43877">
    <property type="entry name" value="AMINOALKYLPHOSPHONATE N-ACETYLTRANSFERASE-RELATED-RELATED"/>
    <property type="match status" value="1"/>
</dbReference>
<dbReference type="Gene3D" id="3.40.630.30">
    <property type="match status" value="1"/>
</dbReference>
<gene>
    <name evidence="4" type="ORF">GCM10011376_02040</name>
</gene>
<comment type="caution">
    <text evidence="4">The sequence shown here is derived from an EMBL/GenBank/DDBJ whole genome shotgun (WGS) entry which is preliminary data.</text>
</comment>
<evidence type="ECO:0000259" key="3">
    <source>
        <dbReference type="PROSITE" id="PS51186"/>
    </source>
</evidence>
<dbReference type="InterPro" id="IPR016181">
    <property type="entry name" value="Acyl_CoA_acyltransferase"/>
</dbReference>
<keyword evidence="1" id="KW-0808">Transferase</keyword>
<dbReference type="InterPro" id="IPR000182">
    <property type="entry name" value="GNAT_dom"/>
</dbReference>
<feature type="domain" description="N-acetyltransferase" evidence="3">
    <location>
        <begin position="82"/>
        <end position="233"/>
    </location>
</feature>
<evidence type="ECO:0000313" key="4">
    <source>
        <dbReference type="EMBL" id="GHE15156.1"/>
    </source>
</evidence>
<dbReference type="SUPFAM" id="SSF55729">
    <property type="entry name" value="Acyl-CoA N-acyltransferases (Nat)"/>
    <property type="match status" value="1"/>
</dbReference>
<evidence type="ECO:0000313" key="5">
    <source>
        <dbReference type="Proteomes" id="UP000597341"/>
    </source>
</evidence>
<dbReference type="PANTHER" id="PTHR43877:SF5">
    <property type="entry name" value="BLL8307 PROTEIN"/>
    <property type="match status" value="1"/>
</dbReference>
<dbReference type="InterPro" id="IPR050832">
    <property type="entry name" value="Bact_Acetyltransf"/>
</dbReference>
<proteinExistence type="predicted"/>
<protein>
    <recommendedName>
        <fullName evidence="3">N-acetyltransferase domain-containing protein</fullName>
    </recommendedName>
</protein>
<reference evidence="5" key="1">
    <citation type="journal article" date="2019" name="Int. J. Syst. Evol. Microbiol.">
        <title>The Global Catalogue of Microorganisms (GCM) 10K type strain sequencing project: providing services to taxonomists for standard genome sequencing and annotation.</title>
        <authorList>
            <consortium name="The Broad Institute Genomics Platform"/>
            <consortium name="The Broad Institute Genome Sequencing Center for Infectious Disease"/>
            <person name="Wu L."/>
            <person name="Ma J."/>
        </authorList>
    </citation>
    <scope>NUCLEOTIDE SEQUENCE [LARGE SCALE GENOMIC DNA]</scope>
    <source>
        <strain evidence="5">CGMCC 1.12791</strain>
    </source>
</reference>
<dbReference type="CDD" id="cd04301">
    <property type="entry name" value="NAT_SF"/>
    <property type="match status" value="1"/>
</dbReference>
<name>A0ABQ3HFU5_9ACTN</name>
<dbReference type="EMBL" id="BNAD01000001">
    <property type="protein sequence ID" value="GHE15156.1"/>
    <property type="molecule type" value="Genomic_DNA"/>
</dbReference>
<sequence length="235" mass="25211">MAHVRLLAVVRAVAHLPGHGVLVTGLRQLLALGVGLLVQVGGVLGRLVGVSIAHDPEYPTRPCRYGAAAATDVARARHNHRVQISRADFADPRLAAFLQAHLDDMEPTAPPESRHALDLAALQGHGVRLWVGTEGGDLVGTAALAALEGRHEELKSMRTAPQVRGRGVATRMLDHVLADARSRGVERVSLETGSMAFFEPARRFYARAGFVVCPPFGAYADDPLSTFMTLDLRRG</sequence>
<dbReference type="Proteomes" id="UP000597341">
    <property type="component" value="Unassembled WGS sequence"/>
</dbReference>
<accession>A0ABQ3HFU5</accession>
<keyword evidence="2" id="KW-0012">Acyltransferase</keyword>
<dbReference type="Pfam" id="PF00583">
    <property type="entry name" value="Acetyltransf_1"/>
    <property type="match status" value="1"/>
</dbReference>
<evidence type="ECO:0000256" key="2">
    <source>
        <dbReference type="ARBA" id="ARBA00023315"/>
    </source>
</evidence>
<dbReference type="PROSITE" id="PS51186">
    <property type="entry name" value="GNAT"/>
    <property type="match status" value="1"/>
</dbReference>
<evidence type="ECO:0000256" key="1">
    <source>
        <dbReference type="ARBA" id="ARBA00022679"/>
    </source>
</evidence>